<organism evidence="3 4">
    <name type="scientific">Silvibacterium dinghuense</name>
    <dbReference type="NCBI Taxonomy" id="1560006"/>
    <lineage>
        <taxon>Bacteria</taxon>
        <taxon>Pseudomonadati</taxon>
        <taxon>Acidobacteriota</taxon>
        <taxon>Terriglobia</taxon>
        <taxon>Terriglobales</taxon>
        <taxon>Acidobacteriaceae</taxon>
        <taxon>Silvibacterium</taxon>
    </lineage>
</organism>
<feature type="signal peptide" evidence="1">
    <location>
        <begin position="1"/>
        <end position="24"/>
    </location>
</feature>
<evidence type="ECO:0000259" key="2">
    <source>
        <dbReference type="Pfam" id="PF16862"/>
    </source>
</evidence>
<dbReference type="EMBL" id="SDMK01000003">
    <property type="protein sequence ID" value="RXS94417.1"/>
    <property type="molecule type" value="Genomic_DNA"/>
</dbReference>
<gene>
    <name evidence="3" type="ORF">ESZ00_15190</name>
</gene>
<dbReference type="SUPFAM" id="SSF51445">
    <property type="entry name" value="(Trans)glycosidases"/>
    <property type="match status" value="1"/>
</dbReference>
<protein>
    <recommendedName>
        <fullName evidence="2">Beta-glucuronidase C-terminal domain-containing protein</fullName>
    </recommendedName>
</protein>
<feature type="domain" description="Beta-glucuronidase C-terminal" evidence="2">
    <location>
        <begin position="406"/>
        <end position="514"/>
    </location>
</feature>
<dbReference type="PANTHER" id="PTHR36183:SF2">
    <property type="entry name" value="BETA-GLUCURONIDASE C-TERMINAL DOMAIN-CONTAINING PROTEIN"/>
    <property type="match status" value="1"/>
</dbReference>
<dbReference type="OrthoDB" id="5166947at2"/>
<proteinExistence type="predicted"/>
<evidence type="ECO:0000256" key="1">
    <source>
        <dbReference type="SAM" id="SignalP"/>
    </source>
</evidence>
<dbReference type="AlphaFoldDB" id="A0A4Q1SBN2"/>
<dbReference type="Pfam" id="PF16862">
    <property type="entry name" value="Glyco_hydro_79C"/>
    <property type="match status" value="1"/>
</dbReference>
<keyword evidence="1" id="KW-0732">Signal</keyword>
<dbReference type="Gene3D" id="2.60.40.1180">
    <property type="entry name" value="Golgi alpha-mannosidase II"/>
    <property type="match status" value="1"/>
</dbReference>
<sequence>MSKILRSVLAIGLVFSSRIPASWASDNNPPTEPSHVTATVKIDPNARKQSIAPSFLGLSMVLSETKYAVGTSTASNPYFKRLLQNFLVYGNGPLELRELNDKAFTASTTSDDLPALSNLYKEMQALGQGVRYFVGVDFSGNFDAHGNESGMAATEAETIFRSLPQGSLLSYEIGNEPDLYNQSGLRTGYTYPQFKREYEKTAAAIEAKKTGVPMAAPVFSGYPGGFMKNLDDFISSESAHLGMLDLHNYGGSHCNGRVNPEDYLLSDDAVNMPGSPIRPTPANVSGYIRALNRAGRSNFRIGEMNSIACGGQDGVSNTFQSALWFLDEAMSFASAGVSGINLFTIESSNAYYTPFRFSHTGSFPSPQYAIAQINPIYYGVLTTAEMLQSRAALIPVTLSTSRRIKAYATVDEQGVVRVLLINKEEGRSGDGSVALHLAEHRDAVISALRATNDDYRVSDYTHYTADDRITLAGQTFKVAGGAQDGILHGAPEHTTVHPRDGVYLVSLPHSSAAIVEIR</sequence>
<comment type="caution">
    <text evidence="3">The sequence shown here is derived from an EMBL/GenBank/DDBJ whole genome shotgun (WGS) entry which is preliminary data.</text>
</comment>
<dbReference type="RefSeq" id="WP_129209154.1">
    <property type="nucleotide sequence ID" value="NZ_BMGU01000005.1"/>
</dbReference>
<name>A0A4Q1SBN2_9BACT</name>
<dbReference type="InterPro" id="IPR052974">
    <property type="entry name" value="GH79_Enzymes"/>
</dbReference>
<feature type="chain" id="PRO_5020556148" description="Beta-glucuronidase C-terminal domain-containing protein" evidence="1">
    <location>
        <begin position="25"/>
        <end position="518"/>
    </location>
</feature>
<dbReference type="Gene3D" id="3.20.20.80">
    <property type="entry name" value="Glycosidases"/>
    <property type="match status" value="1"/>
</dbReference>
<evidence type="ECO:0000313" key="4">
    <source>
        <dbReference type="Proteomes" id="UP000290253"/>
    </source>
</evidence>
<dbReference type="PANTHER" id="PTHR36183">
    <property type="entry name" value="BETA-GLUCURONIDASE"/>
    <property type="match status" value="1"/>
</dbReference>
<accession>A0A4Q1SBN2</accession>
<evidence type="ECO:0000313" key="3">
    <source>
        <dbReference type="EMBL" id="RXS94417.1"/>
    </source>
</evidence>
<keyword evidence="4" id="KW-1185">Reference proteome</keyword>
<reference evidence="3 4" key="1">
    <citation type="journal article" date="2016" name="Int. J. Syst. Evol. Microbiol.">
        <title>Acidipila dinghuensis sp. nov., an acidobacterium isolated from forest soil.</title>
        <authorList>
            <person name="Jiang Y.W."/>
            <person name="Wang J."/>
            <person name="Chen M.H."/>
            <person name="Lv Y.Y."/>
            <person name="Qiu L.H."/>
        </authorList>
    </citation>
    <scope>NUCLEOTIDE SEQUENCE [LARGE SCALE GENOMIC DNA]</scope>
    <source>
        <strain evidence="3 4">DHOF10</strain>
    </source>
</reference>
<dbReference type="InterPro" id="IPR013780">
    <property type="entry name" value="Glyco_hydro_b"/>
</dbReference>
<dbReference type="InterPro" id="IPR017853">
    <property type="entry name" value="GH"/>
</dbReference>
<dbReference type="Proteomes" id="UP000290253">
    <property type="component" value="Unassembled WGS sequence"/>
</dbReference>
<dbReference type="InterPro" id="IPR031728">
    <property type="entry name" value="GlcAase_C"/>
</dbReference>